<keyword evidence="10" id="KW-0464">Manganese</keyword>
<feature type="binding site" evidence="10">
    <location>
        <position position="195"/>
    </location>
    <ligand>
        <name>Mn(2+)</name>
        <dbReference type="ChEBI" id="CHEBI:29035"/>
    </ligand>
</feature>
<evidence type="ECO:0000256" key="6">
    <source>
        <dbReference type="ARBA" id="ARBA00022793"/>
    </source>
</evidence>
<dbReference type="GO" id="GO:0046872">
    <property type="term" value="F:metal ion binding"/>
    <property type="evidence" value="ECO:0007669"/>
    <property type="project" value="UniProtKB-KW"/>
</dbReference>
<evidence type="ECO:0000256" key="1">
    <source>
        <dbReference type="ARBA" id="ARBA00004742"/>
    </source>
</evidence>
<keyword evidence="10" id="KW-0479">Metal-binding</keyword>
<keyword evidence="12" id="KW-1185">Reference proteome</keyword>
<keyword evidence="7 10" id="KW-0067">ATP-binding</keyword>
<reference evidence="12" key="2">
    <citation type="journal article" date="2011" name="Stand. Genomic Sci.">
        <title>Complete genome sequence of Weeksella virosa type strain (9751T).</title>
        <authorList>
            <person name="Lang E."/>
            <person name="Teshima H."/>
            <person name="Lucas S."/>
            <person name="Lapidus A."/>
            <person name="Hammon N."/>
            <person name="Deshpande S."/>
            <person name="Nolan M."/>
            <person name="Cheng J."/>
            <person name="Pitluck S."/>
            <person name="Liolios K."/>
            <person name="Pagani I."/>
            <person name="Mikhailova N."/>
            <person name="Ivanova N."/>
            <person name="Mavromatis K."/>
            <person name="Pati A."/>
            <person name="Tapia R."/>
            <person name="Han C."/>
            <person name="Goodwin L."/>
            <person name="Chen A."/>
            <person name="Palaniappan K."/>
            <person name="Land M."/>
            <person name="Hauser L."/>
            <person name="Chang Y."/>
            <person name="Jeffries C."/>
            <person name="Brambilla E."/>
            <person name="Kopitz M."/>
            <person name="Rohde M."/>
            <person name="Goker M."/>
            <person name="Tindall B."/>
            <person name="Detter J."/>
            <person name="Woyke T."/>
            <person name="Bristow J."/>
            <person name="Eisen J."/>
            <person name="Markowitz V."/>
            <person name="Hugenholtz P."/>
            <person name="Klenk H."/>
            <person name="Kyrpides N."/>
        </authorList>
    </citation>
    <scope>NUCLEOTIDE SEQUENCE [LARGE SCALE GENOMIC DNA]</scope>
    <source>
        <strain evidence="12">ATCC 43766 / DSM 16922 / JCM 21250 / NBRC 16016 / NCTC 11634 / CL345/78</strain>
    </source>
</reference>
<reference evidence="11 12" key="1">
    <citation type="journal article" date="2011" name="Stand. Genomic Sci.">
        <title>Complete genome sequence of Weeksella virosa type strain (9751).</title>
        <authorList>
            <person name="Lang E."/>
            <person name="Teshima H."/>
            <person name="Lucas S."/>
            <person name="Lapidus A."/>
            <person name="Hammon N."/>
            <person name="Deshpande S."/>
            <person name="Nolan M."/>
            <person name="Cheng J.F."/>
            <person name="Pitluck S."/>
            <person name="Liolios K."/>
            <person name="Pagani I."/>
            <person name="Mikhailova N."/>
            <person name="Ivanova N."/>
            <person name="Mavromatis K."/>
            <person name="Pati A."/>
            <person name="Tapia R."/>
            <person name="Han C."/>
            <person name="Goodwin L."/>
            <person name="Chen A."/>
            <person name="Palaniappan K."/>
            <person name="Land M."/>
            <person name="Hauser L."/>
            <person name="Chang Y.J."/>
            <person name="Jeffries C.D."/>
            <person name="Brambilla E.M."/>
            <person name="Kopitz M."/>
            <person name="Rohde M."/>
            <person name="Goker M."/>
            <person name="Tindall B.J."/>
            <person name="Detter J.C."/>
            <person name="Woyke T."/>
            <person name="Bristow J."/>
            <person name="Eisen J.A."/>
            <person name="Markowitz V."/>
            <person name="Hugenholtz P."/>
            <person name="Klenk H.P."/>
            <person name="Kyrpides N.C."/>
        </authorList>
    </citation>
    <scope>NUCLEOTIDE SEQUENCE [LARGE SCALE GENOMIC DNA]</scope>
    <source>
        <strain evidence="12">ATCC 43766 / DSM 16922 / JCM 21250 / NBRC 16016 / NCTC 11634 / CL345/78</strain>
    </source>
</reference>
<dbReference type="GO" id="GO:0005524">
    <property type="term" value="F:ATP binding"/>
    <property type="evidence" value="ECO:0007669"/>
    <property type="project" value="UniProtKB-UniRule"/>
</dbReference>
<dbReference type="NCBIfam" id="NF006820">
    <property type="entry name" value="PRK09344.1-2"/>
    <property type="match status" value="1"/>
</dbReference>
<feature type="binding site" evidence="10">
    <location>
        <position position="215"/>
    </location>
    <ligand>
        <name>Mn(2+)</name>
        <dbReference type="ChEBI" id="CHEBI:29035"/>
    </ligand>
</feature>
<dbReference type="EMBL" id="CP002455">
    <property type="protein sequence ID" value="ADX67782.1"/>
    <property type="molecule type" value="Genomic_DNA"/>
</dbReference>
<dbReference type="NCBIfam" id="NF006821">
    <property type="entry name" value="PRK09344.1-3"/>
    <property type="match status" value="1"/>
</dbReference>
<dbReference type="HAMAP" id="MF_00453">
    <property type="entry name" value="PEPCK_ATP"/>
    <property type="match status" value="1"/>
</dbReference>
<comment type="subcellular location">
    <subcellularLocation>
        <location evidence="10">Cytoplasm</location>
    </subcellularLocation>
</comment>
<dbReference type="UniPathway" id="UPA00138"/>
<dbReference type="OrthoDB" id="9806325at2"/>
<keyword evidence="6 10" id="KW-0210">Decarboxylase</keyword>
<evidence type="ECO:0000256" key="8">
    <source>
        <dbReference type="ARBA" id="ARBA00023239"/>
    </source>
</evidence>
<keyword evidence="8 10" id="KW-0456">Lyase</keyword>
<evidence type="ECO:0000256" key="3">
    <source>
        <dbReference type="ARBA" id="ARBA00012363"/>
    </source>
</evidence>
<evidence type="ECO:0000256" key="2">
    <source>
        <dbReference type="ARBA" id="ARBA00006052"/>
    </source>
</evidence>
<dbReference type="AlphaFoldDB" id="F0P292"/>
<dbReference type="RefSeq" id="WP_013598172.1">
    <property type="nucleotide sequence ID" value="NC_015144.1"/>
</dbReference>
<feature type="binding site" evidence="10">
    <location>
        <position position="195"/>
    </location>
    <ligand>
        <name>ATP</name>
        <dbReference type="ChEBI" id="CHEBI:30616"/>
    </ligand>
</feature>
<keyword evidence="10" id="KW-0963">Cytoplasm</keyword>
<feature type="binding site" evidence="10">
    <location>
        <position position="189"/>
    </location>
    <ligand>
        <name>substrate</name>
    </ligand>
</feature>
<dbReference type="SUPFAM" id="SSF68923">
    <property type="entry name" value="PEP carboxykinase N-terminal domain"/>
    <property type="match status" value="1"/>
</dbReference>
<accession>F0P292</accession>
<name>F0P292_WEEVC</name>
<dbReference type="Proteomes" id="UP000008641">
    <property type="component" value="Chromosome"/>
</dbReference>
<comment type="cofactor">
    <cofactor evidence="10">
        <name>Mn(2+)</name>
        <dbReference type="ChEBI" id="CHEBI:29035"/>
    </cofactor>
    <text evidence="10">Binds 1 Mn(2+) ion per subunit.</text>
</comment>
<dbReference type="Gene3D" id="2.170.8.10">
    <property type="entry name" value="Phosphoenolpyruvate Carboxykinase, domain 2"/>
    <property type="match status" value="1"/>
</dbReference>
<feature type="binding site" evidence="10">
    <location>
        <position position="318"/>
    </location>
    <ligand>
        <name>ATP</name>
        <dbReference type="ChEBI" id="CHEBI:30616"/>
    </ligand>
</feature>
<comment type="function">
    <text evidence="10">Involved in the gluconeogenesis. Catalyzes the conversion of oxaloacetate (OAA) to phosphoenolpyruvate (PEP) through direct phosphoryl transfer between the nucleoside triphosphate and OAA.</text>
</comment>
<proteinExistence type="inferred from homology"/>
<dbReference type="InterPro" id="IPR013035">
    <property type="entry name" value="PEP_carboxykinase_C"/>
</dbReference>
<dbReference type="GO" id="GO:0005829">
    <property type="term" value="C:cytosol"/>
    <property type="evidence" value="ECO:0007669"/>
    <property type="project" value="TreeGrafter"/>
</dbReference>
<keyword evidence="5 10" id="KW-0547">Nucleotide-binding</keyword>
<comment type="similarity">
    <text evidence="2 10">Belongs to the phosphoenolpyruvate carboxykinase (ATP) family.</text>
</comment>
<dbReference type="PANTHER" id="PTHR30031">
    <property type="entry name" value="PHOSPHOENOLPYRUVATE CARBOXYKINASE ATP"/>
    <property type="match status" value="1"/>
</dbReference>
<evidence type="ECO:0000256" key="5">
    <source>
        <dbReference type="ARBA" id="ARBA00022741"/>
    </source>
</evidence>
<dbReference type="KEGG" id="wvi:Weevi_1073"/>
<feature type="binding site" evidence="10">
    <location>
        <position position="215"/>
    </location>
    <ligand>
        <name>ATP</name>
        <dbReference type="ChEBI" id="CHEBI:30616"/>
    </ligand>
</feature>
<evidence type="ECO:0000313" key="11">
    <source>
        <dbReference type="EMBL" id="ADX67782.1"/>
    </source>
</evidence>
<sequence length="523" mass="58062">MSLDLTVYGIENAKINYQLSADELEKEMVRNGQGEVTSSGAINMLTGEFTGRSPKDRFIVKDEITENSVWWDGKINIPFDAEKFDRLYEKVVKHLSNREVYVRDAYACADDRYKTKIRAITETPGANLFIYNMFIRPTEEELQNFGEADWTIVNAPSFMANPEEDGTISHNFSILNFKRKIIINGGTGYTGEMKKGVFSALNFILPVEKNVLPMHCSANSGNDGDTALFFGLSGTGKTTLSADKNRRLIGDDEHGWTPDDTVFNFEGGCYAKVINLSAEGEPEIFGAIKKGALLENVKFVEGSNVVDYTNDEITENTRVSYPIDYIENIAVPSVGKNPKNIFFLSFDAFGVFPPIAKLNAQQAAYLFISGYTSKVAGTEAGITEPQTTFSNCFGAPFMPLHPTKYAKMLSEKVESSNVNVWLINTGWNGQKKRMSLKDTRTVINAALSGELDNATFRQDPFFGFQIPEKVEGVDAEKLDPATSFDSPEAYEKNAVILAGKFKENFKKFEEFASEELLAGGPII</sequence>
<feature type="binding site" evidence="10">
    <location>
        <position position="252"/>
    </location>
    <ligand>
        <name>Mn(2+)</name>
        <dbReference type="ChEBI" id="CHEBI:29035"/>
    </ligand>
</feature>
<dbReference type="GO" id="GO:0006094">
    <property type="term" value="P:gluconeogenesis"/>
    <property type="evidence" value="ECO:0007669"/>
    <property type="project" value="UniProtKB-UniRule"/>
</dbReference>
<dbReference type="GO" id="GO:0004612">
    <property type="term" value="F:phosphoenolpyruvate carboxykinase (ATP) activity"/>
    <property type="evidence" value="ECO:0007669"/>
    <property type="project" value="UniProtKB-UniRule"/>
</dbReference>
<feature type="binding site" evidence="10">
    <location>
        <position position="195"/>
    </location>
    <ligand>
        <name>substrate</name>
    </ligand>
</feature>
<dbReference type="PANTHER" id="PTHR30031:SF0">
    <property type="entry name" value="PHOSPHOENOLPYRUVATE CARBOXYKINASE (ATP)"/>
    <property type="match status" value="1"/>
</dbReference>
<dbReference type="eggNOG" id="COG1866">
    <property type="taxonomic scope" value="Bacteria"/>
</dbReference>
<dbReference type="Gene3D" id="3.90.228.20">
    <property type="match status" value="1"/>
</dbReference>
<dbReference type="Pfam" id="PF01293">
    <property type="entry name" value="PEPCK_ATP"/>
    <property type="match status" value="1"/>
</dbReference>
<dbReference type="STRING" id="865938.Weevi_1073"/>
<evidence type="ECO:0000256" key="7">
    <source>
        <dbReference type="ARBA" id="ARBA00022840"/>
    </source>
</evidence>
<comment type="catalytic activity">
    <reaction evidence="9 10">
        <text>oxaloacetate + ATP = phosphoenolpyruvate + ADP + CO2</text>
        <dbReference type="Rhea" id="RHEA:18617"/>
        <dbReference type="ChEBI" id="CHEBI:16452"/>
        <dbReference type="ChEBI" id="CHEBI:16526"/>
        <dbReference type="ChEBI" id="CHEBI:30616"/>
        <dbReference type="ChEBI" id="CHEBI:58702"/>
        <dbReference type="ChEBI" id="CHEBI:456216"/>
        <dbReference type="EC" id="4.1.1.49"/>
    </reaction>
</comment>
<feature type="binding site" evidence="10">
    <location>
        <position position="439"/>
    </location>
    <ligand>
        <name>ATP</name>
        <dbReference type="ChEBI" id="CHEBI:30616"/>
    </ligand>
</feature>
<dbReference type="NCBIfam" id="TIGR00224">
    <property type="entry name" value="pckA"/>
    <property type="match status" value="1"/>
</dbReference>
<feature type="binding site" evidence="10">
    <location>
        <position position="52"/>
    </location>
    <ligand>
        <name>substrate</name>
    </ligand>
</feature>
<comment type="pathway">
    <text evidence="1 10">Carbohydrate biosynthesis; gluconeogenesis.</text>
</comment>
<dbReference type="InterPro" id="IPR001272">
    <property type="entry name" value="PEP_carboxykinase_ATP"/>
</dbReference>
<gene>
    <name evidence="10" type="primary">pckA</name>
    <name evidence="11" type="ordered locus">Weevi_1073</name>
</gene>
<dbReference type="Gene3D" id="3.40.449.10">
    <property type="entry name" value="Phosphoenolpyruvate Carboxykinase, domain 1"/>
    <property type="match status" value="1"/>
</dbReference>
<evidence type="ECO:0000313" key="12">
    <source>
        <dbReference type="Proteomes" id="UP000008641"/>
    </source>
</evidence>
<dbReference type="PIRSF" id="PIRSF006294">
    <property type="entry name" value="PEP_crbxkin"/>
    <property type="match status" value="1"/>
</dbReference>
<feature type="binding site" evidence="10">
    <location>
        <position position="318"/>
    </location>
    <ligand>
        <name>substrate</name>
    </ligand>
</feature>
<evidence type="ECO:0000256" key="9">
    <source>
        <dbReference type="ARBA" id="ARBA00047371"/>
    </source>
</evidence>
<dbReference type="EC" id="4.1.1.49" evidence="3 10"/>
<feature type="binding site" evidence="10">
    <location>
        <begin position="231"/>
        <end position="239"/>
    </location>
    <ligand>
        <name>ATP</name>
        <dbReference type="ChEBI" id="CHEBI:30616"/>
    </ligand>
</feature>
<organism evidence="11 12">
    <name type="scientific">Weeksella virosa (strain ATCC 43766 / DSM 16922 / JCM 21250 / CCUG 30538 / CDC 9751 / IAM 14551 / NBRC 16016 / NCTC 11634 / CL345/78)</name>
    <dbReference type="NCBI Taxonomy" id="865938"/>
    <lineage>
        <taxon>Bacteria</taxon>
        <taxon>Pseudomonadati</taxon>
        <taxon>Bacteroidota</taxon>
        <taxon>Flavobacteriia</taxon>
        <taxon>Flavobacteriales</taxon>
        <taxon>Weeksellaceae</taxon>
        <taxon>Weeksella</taxon>
    </lineage>
</organism>
<feature type="binding site" evidence="10">
    <location>
        <position position="281"/>
    </location>
    <ligand>
        <name>ATP</name>
        <dbReference type="ChEBI" id="CHEBI:30616"/>
    </ligand>
</feature>
<evidence type="ECO:0000256" key="10">
    <source>
        <dbReference type="HAMAP-Rule" id="MF_00453"/>
    </source>
</evidence>
<keyword evidence="4 10" id="KW-0312">Gluconeogenesis</keyword>
<dbReference type="HOGENOM" id="CLU_018247_0_1_10"/>
<comment type="caution">
    <text evidence="10">Lacks conserved residue(s) required for the propagation of feature annotation.</text>
</comment>
<evidence type="ECO:0000256" key="4">
    <source>
        <dbReference type="ARBA" id="ARBA00022432"/>
    </source>
</evidence>
<protein>
    <recommendedName>
        <fullName evidence="3 10">Phosphoenolpyruvate carboxykinase (ATP)</fullName>
        <shortName evidence="10">PCK</shortName>
        <shortName evidence="10">PEP carboxykinase</shortName>
        <shortName evidence="10">PEPCK</shortName>
        <ecNumber evidence="3 10">4.1.1.49</ecNumber>
    </recommendedName>
</protein>
<dbReference type="InterPro" id="IPR008210">
    <property type="entry name" value="PEP_carboxykinase_N"/>
</dbReference>
<dbReference type="SUPFAM" id="SSF53795">
    <property type="entry name" value="PEP carboxykinase-like"/>
    <property type="match status" value="1"/>
</dbReference>